<dbReference type="GO" id="GO:0032991">
    <property type="term" value="C:protein-containing complex"/>
    <property type="evidence" value="ECO:0007669"/>
    <property type="project" value="UniProtKB-ARBA"/>
</dbReference>
<evidence type="ECO:0000313" key="4">
    <source>
        <dbReference type="Proteomes" id="UP001497497"/>
    </source>
</evidence>
<reference evidence="3 4" key="1">
    <citation type="submission" date="2024-04" db="EMBL/GenBank/DDBJ databases">
        <authorList>
            <consortium name="Genoscope - CEA"/>
            <person name="William W."/>
        </authorList>
    </citation>
    <scope>NUCLEOTIDE SEQUENCE [LARGE SCALE GENOMIC DNA]</scope>
</reference>
<dbReference type="InterPro" id="IPR018791">
    <property type="entry name" value="UV_resistance/autophagy_Atg14"/>
</dbReference>
<dbReference type="Pfam" id="PF10186">
    <property type="entry name" value="ATG14"/>
    <property type="match status" value="1"/>
</dbReference>
<feature type="compositionally biased region" description="Low complexity" evidence="2">
    <location>
        <begin position="735"/>
        <end position="745"/>
    </location>
</feature>
<feature type="region of interest" description="Disordered" evidence="2">
    <location>
        <begin position="683"/>
        <end position="764"/>
    </location>
</feature>
<name>A0AAV2I8F3_LYMST</name>
<evidence type="ECO:0000256" key="1">
    <source>
        <dbReference type="ARBA" id="ARBA00023054"/>
    </source>
</evidence>
<keyword evidence="4" id="KW-1185">Reference proteome</keyword>
<proteinExistence type="predicted"/>
<feature type="compositionally biased region" description="Polar residues" evidence="2">
    <location>
        <begin position="495"/>
        <end position="506"/>
    </location>
</feature>
<dbReference type="EMBL" id="CAXITT010000518">
    <property type="protein sequence ID" value="CAL1542983.1"/>
    <property type="molecule type" value="Genomic_DNA"/>
</dbReference>
<dbReference type="GO" id="GO:0005768">
    <property type="term" value="C:endosome"/>
    <property type="evidence" value="ECO:0007669"/>
    <property type="project" value="TreeGrafter"/>
</dbReference>
<feature type="compositionally biased region" description="Polar residues" evidence="2">
    <location>
        <begin position="465"/>
        <end position="480"/>
    </location>
</feature>
<dbReference type="GO" id="GO:0000149">
    <property type="term" value="F:SNARE binding"/>
    <property type="evidence" value="ECO:0007669"/>
    <property type="project" value="TreeGrafter"/>
</dbReference>
<sequence length="764" mass="86759">MQSSDFFPVVKSPFNLQTFQRRLRHLHSIAVRNMHCPSNQDVDLSKLQVYFTLHKDEKSKAFYTSEKVTGSLNPTWQSFDLQRCDADIDGTAKFVVLRIWFAYDKTSKVTILAHVYLTGLVFFSSKLQVPGVKYPTNTLLFGMFNNIFIHYDSNSSTAQLDQHIQDKVVPFDNLPAVVKVDQSMLRPSYNISSLSRIHTVQRAIKQTEASVKRIHADIEDKLMSSNENSDKLSTREVLLMKVRQLRKELLWQTQQKQLEQENLERYRVEQSVRLNALKEKRTQLLKLLKDTEEKRTMHIQSREMLVKENAQVLFRRKQIISEMVHYIYPINEDEKQHFFINNVRLPNAEDYHGQDEVRLSVALGFTCHLTQMVSHFMDMPLRYPMVHRGSRSSILDHIHSKLTEKDREFPLYGKGKEKFQYNYAVFLLNKNISQLRFYCGLGTNDLRQTLPNLKSLLEQRLGVRSSISSEQKGSATNTLQSPPPTSIGESHASRRSQMASSNASSYTRRDLVSEIEPSETGGKSTSGGDGEFVTESFAGTGPNFKPSQEEILSRHSVAEPKARLSQGVEAAEFQGSHSKDYNGYSKSGCLPHFETNSHPNGKSKDSCHSEGAIEEEDETEELFKPSDDHFFRVINQPVVQEFNKLLSEAKSDSDILSNSFGTGIASNGDIPSLDKLHDSGTQSFKMFRSPASPVETSPSPNDLPPNELQGVKNSVPRQVYPIPGSRSQRESNEVDAALYYQSSSYDDSELSESQDKHGNSNNVL</sequence>
<evidence type="ECO:0008006" key="5">
    <source>
        <dbReference type="Google" id="ProtNLM"/>
    </source>
</evidence>
<protein>
    <recommendedName>
        <fullName evidence="5">UV radiation resistance-associated gene protein</fullName>
    </recommendedName>
</protein>
<dbReference type="Proteomes" id="UP001497497">
    <property type="component" value="Unassembled WGS sequence"/>
</dbReference>
<dbReference type="AlphaFoldDB" id="A0AAV2I8F3"/>
<comment type="caution">
    <text evidence="3">The sequence shown here is derived from an EMBL/GenBank/DDBJ whole genome shotgun (WGS) entry which is preliminary data.</text>
</comment>
<dbReference type="GO" id="GO:0000323">
    <property type="term" value="C:lytic vacuole"/>
    <property type="evidence" value="ECO:0007669"/>
    <property type="project" value="TreeGrafter"/>
</dbReference>
<feature type="region of interest" description="Disordered" evidence="2">
    <location>
        <begin position="465"/>
        <end position="547"/>
    </location>
</feature>
<organism evidence="3 4">
    <name type="scientific">Lymnaea stagnalis</name>
    <name type="common">Great pond snail</name>
    <name type="synonym">Helix stagnalis</name>
    <dbReference type="NCBI Taxonomy" id="6523"/>
    <lineage>
        <taxon>Eukaryota</taxon>
        <taxon>Metazoa</taxon>
        <taxon>Spiralia</taxon>
        <taxon>Lophotrochozoa</taxon>
        <taxon>Mollusca</taxon>
        <taxon>Gastropoda</taxon>
        <taxon>Heterobranchia</taxon>
        <taxon>Euthyneura</taxon>
        <taxon>Panpulmonata</taxon>
        <taxon>Hygrophila</taxon>
        <taxon>Lymnaeoidea</taxon>
        <taxon>Lymnaeidae</taxon>
        <taxon>Lymnaea</taxon>
    </lineage>
</organism>
<keyword evidence="1" id="KW-0175">Coiled coil</keyword>
<feature type="region of interest" description="Disordered" evidence="2">
    <location>
        <begin position="559"/>
        <end position="581"/>
    </location>
</feature>
<evidence type="ECO:0000256" key="2">
    <source>
        <dbReference type="SAM" id="MobiDB-lite"/>
    </source>
</evidence>
<dbReference type="PANTHER" id="PTHR15157:SF5">
    <property type="entry name" value="UV RADIATION RESISTANCE-ASSOCIATED GENE PROTEIN"/>
    <property type="match status" value="1"/>
</dbReference>
<accession>A0AAV2I8F3</accession>
<feature type="region of interest" description="Disordered" evidence="2">
    <location>
        <begin position="595"/>
        <end position="620"/>
    </location>
</feature>
<gene>
    <name evidence="3" type="ORF">GSLYS_00016517001</name>
</gene>
<dbReference type="PANTHER" id="PTHR15157">
    <property type="entry name" value="UV RADIATION RESISTANCE-ASSOCIATED GENE PROTEIN"/>
    <property type="match status" value="1"/>
</dbReference>
<evidence type="ECO:0000313" key="3">
    <source>
        <dbReference type="EMBL" id="CAL1542983.1"/>
    </source>
</evidence>
<dbReference type="GO" id="GO:0035493">
    <property type="term" value="P:SNARE complex assembly"/>
    <property type="evidence" value="ECO:0007669"/>
    <property type="project" value="TreeGrafter"/>
</dbReference>